<keyword evidence="1" id="KW-0175">Coiled coil</keyword>
<comment type="caution">
    <text evidence="3">The sequence shown here is derived from an EMBL/GenBank/DDBJ whole genome shotgun (WGS) entry which is preliminary data.</text>
</comment>
<accession>A0A7J0DIM1</accession>
<evidence type="ECO:0000256" key="1">
    <source>
        <dbReference type="SAM" id="Coils"/>
    </source>
</evidence>
<proteinExistence type="predicted"/>
<organism evidence="3 4">
    <name type="scientific">Actinidia rufa</name>
    <dbReference type="NCBI Taxonomy" id="165716"/>
    <lineage>
        <taxon>Eukaryota</taxon>
        <taxon>Viridiplantae</taxon>
        <taxon>Streptophyta</taxon>
        <taxon>Embryophyta</taxon>
        <taxon>Tracheophyta</taxon>
        <taxon>Spermatophyta</taxon>
        <taxon>Magnoliopsida</taxon>
        <taxon>eudicotyledons</taxon>
        <taxon>Gunneridae</taxon>
        <taxon>Pentapetalae</taxon>
        <taxon>asterids</taxon>
        <taxon>Ericales</taxon>
        <taxon>Actinidiaceae</taxon>
        <taxon>Actinidia</taxon>
    </lineage>
</organism>
<dbReference type="AlphaFoldDB" id="A0A7J0DIM1"/>
<evidence type="ECO:0000256" key="2">
    <source>
        <dbReference type="SAM" id="MobiDB-lite"/>
    </source>
</evidence>
<protein>
    <submittedName>
        <fullName evidence="3">Uncharacterized protein</fullName>
    </submittedName>
</protein>
<keyword evidence="4" id="KW-1185">Reference proteome</keyword>
<evidence type="ECO:0000313" key="3">
    <source>
        <dbReference type="EMBL" id="GFS34951.1"/>
    </source>
</evidence>
<feature type="coiled-coil region" evidence="1">
    <location>
        <begin position="113"/>
        <end position="165"/>
    </location>
</feature>
<feature type="region of interest" description="Disordered" evidence="2">
    <location>
        <begin position="12"/>
        <end position="64"/>
    </location>
</feature>
<sequence>MSEKISLKKLAQLAGRSKNASPEGKAASNAKKKGTMLPLEDKKKAMSKYKAMSSRAASKETSKGETPIVALEGVVVLTSSLAGCSRELRDEVMTQQSRANSFGTEMYWAQQLAKELEEQLADIGAREQRVIEEMKKMKEDRDATVERLEAELTELKKKEALTKKSAIEGYMSSTSKTWELKSSCSMRRRKRRRRR</sequence>
<dbReference type="EMBL" id="BJWL01000217">
    <property type="protein sequence ID" value="GFS34951.1"/>
    <property type="molecule type" value="Genomic_DNA"/>
</dbReference>
<name>A0A7J0DIM1_9ERIC</name>
<evidence type="ECO:0000313" key="4">
    <source>
        <dbReference type="Proteomes" id="UP000585474"/>
    </source>
</evidence>
<dbReference type="Proteomes" id="UP000585474">
    <property type="component" value="Unassembled WGS sequence"/>
</dbReference>
<reference evidence="4" key="1">
    <citation type="submission" date="2019-07" db="EMBL/GenBank/DDBJ databases">
        <title>De Novo Assembly of kiwifruit Actinidia rufa.</title>
        <authorList>
            <person name="Sugita-Konishi S."/>
            <person name="Sato K."/>
            <person name="Mori E."/>
            <person name="Abe Y."/>
            <person name="Kisaki G."/>
            <person name="Hamano K."/>
            <person name="Suezawa K."/>
            <person name="Otani M."/>
            <person name="Fukuda T."/>
            <person name="Manabe T."/>
            <person name="Gomi K."/>
            <person name="Tabuchi M."/>
            <person name="Akimitsu K."/>
            <person name="Kataoka I."/>
        </authorList>
    </citation>
    <scope>NUCLEOTIDE SEQUENCE [LARGE SCALE GENOMIC DNA]</scope>
    <source>
        <strain evidence="4">cv. Fuchu</strain>
    </source>
</reference>
<gene>
    <name evidence="3" type="ORF">Acr_00g0036950</name>
</gene>